<gene>
    <name evidence="1" type="ORF">Gaeavirus38_1</name>
</gene>
<feature type="non-terminal residue" evidence="1">
    <location>
        <position position="173"/>
    </location>
</feature>
<evidence type="ECO:0008006" key="2">
    <source>
        <dbReference type="Google" id="ProtNLM"/>
    </source>
</evidence>
<dbReference type="EMBL" id="MK072236">
    <property type="protein sequence ID" value="AYV80355.1"/>
    <property type="molecule type" value="Genomic_DNA"/>
</dbReference>
<protein>
    <recommendedName>
        <fullName evidence="2">CMP/dCMP-type deaminase domain-containing protein</fullName>
    </recommendedName>
</protein>
<organism evidence="1">
    <name type="scientific">Gaeavirus sp</name>
    <dbReference type="NCBI Taxonomy" id="2487767"/>
    <lineage>
        <taxon>Viruses</taxon>
        <taxon>Varidnaviria</taxon>
        <taxon>Bamfordvirae</taxon>
        <taxon>Nucleocytoviricota</taxon>
        <taxon>Megaviricetes</taxon>
        <taxon>Imitervirales</taxon>
        <taxon>Mimiviridae</taxon>
        <taxon>Klosneuvirinae</taxon>
    </lineage>
</organism>
<sequence>MNHDSKRNIKKRKISIYRLRYIFTGGISTEFTKESPFIKMLIGKRTNSRHIDPSCHIAAFTPNLEYCNSTTSWDLGKIPIGENSERSRFNNNKLSTHAEMDSLHKLSSIFRNRIRKKQRMDLIVIRINQKGDICESAPCHHCTMELYKTSVVTINNLYFSRSDGTVTCVKFSA</sequence>
<proteinExistence type="predicted"/>
<name>A0A3G4ZZK2_9VIRU</name>
<reference evidence="1" key="1">
    <citation type="submission" date="2018-10" db="EMBL/GenBank/DDBJ databases">
        <title>Hidden diversity of soil giant viruses.</title>
        <authorList>
            <person name="Schulz F."/>
            <person name="Alteio L."/>
            <person name="Goudeau D."/>
            <person name="Ryan E.M."/>
            <person name="Malmstrom R.R."/>
            <person name="Blanchard J."/>
            <person name="Woyke T."/>
        </authorList>
    </citation>
    <scope>NUCLEOTIDE SEQUENCE</scope>
    <source>
        <strain evidence="1">GAV1</strain>
    </source>
</reference>
<accession>A0A3G4ZZK2</accession>
<evidence type="ECO:0000313" key="1">
    <source>
        <dbReference type="EMBL" id="AYV80355.1"/>
    </source>
</evidence>